<gene>
    <name evidence="1" type="ORF">GLP18_02420</name>
</gene>
<organism evidence="1 2">
    <name type="scientific">Streptococcus suis</name>
    <dbReference type="NCBI Taxonomy" id="1307"/>
    <lineage>
        <taxon>Bacteria</taxon>
        <taxon>Bacillati</taxon>
        <taxon>Bacillota</taxon>
        <taxon>Bacilli</taxon>
        <taxon>Lactobacillales</taxon>
        <taxon>Streptococcaceae</taxon>
        <taxon>Streptococcus</taxon>
    </lineage>
</organism>
<dbReference type="RefSeq" id="WP_160863751.1">
    <property type="nucleotide sequence ID" value="NZ_WNXH01000003.1"/>
</dbReference>
<protein>
    <submittedName>
        <fullName evidence="1">DUF1697 domain-containing protein</fullName>
    </submittedName>
</protein>
<dbReference type="Pfam" id="PF08002">
    <property type="entry name" value="DUF1697"/>
    <property type="match status" value="1"/>
</dbReference>
<dbReference type="EMBL" id="WNXH01000003">
    <property type="protein sequence ID" value="MYN69091.1"/>
    <property type="molecule type" value="Genomic_DNA"/>
</dbReference>
<reference evidence="1 2" key="1">
    <citation type="submission" date="2019-11" db="EMBL/GenBank/DDBJ databases">
        <title>Divergent Streptococcus suis from cattle.</title>
        <authorList>
            <person name="Williamson C."/>
        </authorList>
    </citation>
    <scope>NUCLEOTIDE SEQUENCE [LARGE SCALE GENOMIC DNA]</scope>
    <source>
        <strain evidence="1 2">10-36905</strain>
    </source>
</reference>
<sequence>MVHYTLLLRGVNLGKENKVIMPVLKEQLASIGLLQVDSYINTGNLFFYSDRPKVDLVQSLADLLQSQYDFEIPFVLLESSTIIEDADYLPHWWQEENYRCDALFYLPNCSKEMLADQLKAWQLGEEEYHIGETALFWRVATKEHYTKTAHARKIMTKPFNQAITLRNANTFNKIVVRLQSRNGEV</sequence>
<dbReference type="Gene3D" id="3.30.70.1280">
    <property type="entry name" value="SP0830-like domains"/>
    <property type="match status" value="1"/>
</dbReference>
<proteinExistence type="predicted"/>
<dbReference type="AlphaFoldDB" id="A0A6L8MVF4"/>
<dbReference type="Gene3D" id="3.30.70.1260">
    <property type="entry name" value="bacterial protein sp0830 like"/>
    <property type="match status" value="1"/>
</dbReference>
<evidence type="ECO:0000313" key="2">
    <source>
        <dbReference type="Proteomes" id="UP000483765"/>
    </source>
</evidence>
<dbReference type="SUPFAM" id="SSF160379">
    <property type="entry name" value="SP0830-like"/>
    <property type="match status" value="1"/>
</dbReference>
<dbReference type="Proteomes" id="UP000483765">
    <property type="component" value="Unassembled WGS sequence"/>
</dbReference>
<evidence type="ECO:0000313" key="1">
    <source>
        <dbReference type="EMBL" id="MYN69091.1"/>
    </source>
</evidence>
<dbReference type="PANTHER" id="PTHR36439">
    <property type="entry name" value="BLL4334 PROTEIN"/>
    <property type="match status" value="1"/>
</dbReference>
<name>A0A6L8MVF4_STRSU</name>
<accession>A0A6L8MVF4</accession>
<comment type="caution">
    <text evidence="1">The sequence shown here is derived from an EMBL/GenBank/DDBJ whole genome shotgun (WGS) entry which is preliminary data.</text>
</comment>
<dbReference type="PANTHER" id="PTHR36439:SF1">
    <property type="entry name" value="DUF1697 DOMAIN-CONTAINING PROTEIN"/>
    <property type="match status" value="1"/>
</dbReference>
<dbReference type="InterPro" id="IPR012545">
    <property type="entry name" value="DUF1697"/>
</dbReference>